<proteinExistence type="predicted"/>
<organism evidence="1">
    <name type="scientific">marine sediment metagenome</name>
    <dbReference type="NCBI Taxonomy" id="412755"/>
    <lineage>
        <taxon>unclassified sequences</taxon>
        <taxon>metagenomes</taxon>
        <taxon>ecological metagenomes</taxon>
    </lineage>
</organism>
<reference evidence="1" key="1">
    <citation type="journal article" date="2014" name="Front. Microbiol.">
        <title>High frequency of phylogenetically diverse reductive dehalogenase-homologous genes in deep subseafloor sedimentary metagenomes.</title>
        <authorList>
            <person name="Kawai M."/>
            <person name="Futagami T."/>
            <person name="Toyoda A."/>
            <person name="Takaki Y."/>
            <person name="Nishi S."/>
            <person name="Hori S."/>
            <person name="Arai W."/>
            <person name="Tsubouchi T."/>
            <person name="Morono Y."/>
            <person name="Uchiyama I."/>
            <person name="Ito T."/>
            <person name="Fujiyama A."/>
            <person name="Inagaki F."/>
            <person name="Takami H."/>
        </authorList>
    </citation>
    <scope>NUCLEOTIDE SEQUENCE</scope>
    <source>
        <strain evidence="1">Expedition CK06-06</strain>
    </source>
</reference>
<sequence length="48" mass="5267">IIDEKLPALFEVLEQYFREILGSISYDSIANVEQIASADPAKAADPQS</sequence>
<dbReference type="EMBL" id="BARV01030278">
    <property type="protein sequence ID" value="GAI39510.1"/>
    <property type="molecule type" value="Genomic_DNA"/>
</dbReference>
<evidence type="ECO:0000313" key="1">
    <source>
        <dbReference type="EMBL" id="GAI39510.1"/>
    </source>
</evidence>
<comment type="caution">
    <text evidence="1">The sequence shown here is derived from an EMBL/GenBank/DDBJ whole genome shotgun (WGS) entry which is preliminary data.</text>
</comment>
<feature type="non-terminal residue" evidence="1">
    <location>
        <position position="1"/>
    </location>
</feature>
<accession>X1PKF0</accession>
<gene>
    <name evidence="1" type="ORF">S06H3_48113</name>
</gene>
<name>X1PKF0_9ZZZZ</name>
<dbReference type="AlphaFoldDB" id="X1PKF0"/>
<protein>
    <submittedName>
        <fullName evidence="1">Uncharacterized protein</fullName>
    </submittedName>
</protein>